<dbReference type="Proteomes" id="UP000794436">
    <property type="component" value="Unassembled WGS sequence"/>
</dbReference>
<sequence>MNGNGAQQVYSFPLLKPSELIACIREMQIPVTDDEIRNCDVAAIRKIFEVFIENIMGVGREEMNQPQFAGLSVLSYPELHEDSIPEITFFRQATKLMNACGVYDFGLKDVLTPNPKRVRRQLSALINFAKFRDERVAAFGELTRETDTLVKQKTALQEENEALQRQLQELLNEQAAEQPAIQKLTEENATLETEINVLNKQQAVMRHENNEFKAKYQELKDEMASYQFNIIEGDKQIQDLHGKIVNSPERVKGEISDIAMSLEDAKEEMNAMDRRLRELQMYSDTFSRSEKDMLKTIELMEEIEGDMKKCKDAKEQVKLQKREIEDNRRKALEIISQRKRLEKLAEQKREQFERYKEEAKLKDQAAGHALKAAQAELAQLENSHSDARQRINAHKDAAREIERKMREDELQFQKELYDLQQMYSRLQMAAQYYNTQLRDAIRSE</sequence>
<organism evidence="15 16">
    <name type="scientific">Pythium oligandrum</name>
    <name type="common">Mycoparasitic fungus</name>
    <dbReference type="NCBI Taxonomy" id="41045"/>
    <lineage>
        <taxon>Eukaryota</taxon>
        <taxon>Sar</taxon>
        <taxon>Stramenopiles</taxon>
        <taxon>Oomycota</taxon>
        <taxon>Peronosporomycetes</taxon>
        <taxon>Pythiales</taxon>
        <taxon>Pythiaceae</taxon>
        <taxon>Pythium</taxon>
    </lineage>
</organism>
<comment type="subcellular location">
    <subcellularLocation>
        <location evidence="2">Chromosome</location>
        <location evidence="2">Centromere</location>
        <location evidence="2">Kinetochore</location>
    </subcellularLocation>
    <subcellularLocation>
        <location evidence="1">Nucleus</location>
    </subcellularLocation>
</comment>
<dbReference type="InterPro" id="IPR005549">
    <property type="entry name" value="Kinetochore_Nuf2_N"/>
</dbReference>
<dbReference type="GO" id="GO:0045132">
    <property type="term" value="P:meiotic chromosome segregation"/>
    <property type="evidence" value="ECO:0007669"/>
    <property type="project" value="TreeGrafter"/>
</dbReference>
<keyword evidence="9" id="KW-0539">Nucleus</keyword>
<dbReference type="GO" id="GO:0031262">
    <property type="term" value="C:Ndc80 complex"/>
    <property type="evidence" value="ECO:0007669"/>
    <property type="project" value="InterPro"/>
</dbReference>
<proteinExistence type="inferred from homology"/>
<evidence type="ECO:0000256" key="4">
    <source>
        <dbReference type="ARBA" id="ARBA00022454"/>
    </source>
</evidence>
<keyword evidence="7" id="KW-0995">Kinetochore</keyword>
<comment type="similarity">
    <text evidence="3">Belongs to the NUF2 family.</text>
</comment>
<dbReference type="PANTHER" id="PTHR21650">
    <property type="entry name" value="MEMBRALIN/KINETOCHORE PROTEIN NUF2"/>
    <property type="match status" value="1"/>
</dbReference>
<keyword evidence="4" id="KW-0158">Chromosome</keyword>
<evidence type="ECO:0000256" key="5">
    <source>
        <dbReference type="ARBA" id="ARBA00022618"/>
    </source>
</evidence>
<dbReference type="GO" id="GO:0051301">
    <property type="term" value="P:cell division"/>
    <property type="evidence" value="ECO:0007669"/>
    <property type="project" value="UniProtKB-KW"/>
</dbReference>
<feature type="domain" description="Kinetochore protein Nuf2 N-terminal" evidence="13">
    <location>
        <begin position="10"/>
        <end position="145"/>
    </location>
</feature>
<dbReference type="Gene3D" id="1.10.418.60">
    <property type="entry name" value="Ncd80 complex, Nuf2 subunit"/>
    <property type="match status" value="1"/>
</dbReference>
<keyword evidence="8 12" id="KW-0175">Coiled coil</keyword>
<dbReference type="EMBL" id="SPLM01000114">
    <property type="protein sequence ID" value="TMW57716.1"/>
    <property type="molecule type" value="Genomic_DNA"/>
</dbReference>
<dbReference type="GO" id="GO:0007052">
    <property type="term" value="P:mitotic spindle organization"/>
    <property type="evidence" value="ECO:0007669"/>
    <property type="project" value="TreeGrafter"/>
</dbReference>
<feature type="domain" description="Nuf2 DHR10-like" evidence="14">
    <location>
        <begin position="261"/>
        <end position="375"/>
    </location>
</feature>
<evidence type="ECO:0000313" key="16">
    <source>
        <dbReference type="Proteomes" id="UP000794436"/>
    </source>
</evidence>
<dbReference type="PANTHER" id="PTHR21650:SF2">
    <property type="entry name" value="KINETOCHORE PROTEIN NUF2"/>
    <property type="match status" value="1"/>
</dbReference>
<evidence type="ECO:0000256" key="11">
    <source>
        <dbReference type="ARBA" id="ARBA00023328"/>
    </source>
</evidence>
<evidence type="ECO:0000256" key="7">
    <source>
        <dbReference type="ARBA" id="ARBA00022838"/>
    </source>
</evidence>
<dbReference type="InterPro" id="IPR038275">
    <property type="entry name" value="Nuf2_N_sf"/>
</dbReference>
<evidence type="ECO:0000313" key="15">
    <source>
        <dbReference type="EMBL" id="TMW57716.1"/>
    </source>
</evidence>
<dbReference type="InterPro" id="IPR041112">
    <property type="entry name" value="Nuf2_DHR10-like"/>
</dbReference>
<protein>
    <recommendedName>
        <fullName evidence="17">Kinetochore protein NUF2</fullName>
    </recommendedName>
</protein>
<dbReference type="AlphaFoldDB" id="A0A8K1C789"/>
<feature type="coiled-coil region" evidence="12">
    <location>
        <begin position="146"/>
        <end position="229"/>
    </location>
</feature>
<evidence type="ECO:0000256" key="9">
    <source>
        <dbReference type="ARBA" id="ARBA00023242"/>
    </source>
</evidence>
<evidence type="ECO:0000256" key="10">
    <source>
        <dbReference type="ARBA" id="ARBA00023306"/>
    </source>
</evidence>
<dbReference type="Pfam" id="PF03800">
    <property type="entry name" value="Nuf2"/>
    <property type="match status" value="1"/>
</dbReference>
<evidence type="ECO:0000256" key="3">
    <source>
        <dbReference type="ARBA" id="ARBA00005498"/>
    </source>
</evidence>
<evidence type="ECO:0008006" key="17">
    <source>
        <dbReference type="Google" id="ProtNLM"/>
    </source>
</evidence>
<evidence type="ECO:0000256" key="2">
    <source>
        <dbReference type="ARBA" id="ARBA00004629"/>
    </source>
</evidence>
<evidence type="ECO:0000256" key="1">
    <source>
        <dbReference type="ARBA" id="ARBA00004123"/>
    </source>
</evidence>
<name>A0A8K1C789_PYTOL</name>
<keyword evidence="16" id="KW-1185">Reference proteome</keyword>
<gene>
    <name evidence="15" type="ORF">Poli38472_014319</name>
</gene>
<dbReference type="GO" id="GO:0005634">
    <property type="term" value="C:nucleus"/>
    <property type="evidence" value="ECO:0007669"/>
    <property type="project" value="UniProtKB-SubCell"/>
</dbReference>
<dbReference type="GO" id="GO:0044877">
    <property type="term" value="F:protein-containing complex binding"/>
    <property type="evidence" value="ECO:0007669"/>
    <property type="project" value="TreeGrafter"/>
</dbReference>
<reference evidence="15" key="1">
    <citation type="submission" date="2019-03" db="EMBL/GenBank/DDBJ databases">
        <title>Long read genome sequence of the mycoparasitic Pythium oligandrum ATCC 38472 isolated from sugarbeet rhizosphere.</title>
        <authorList>
            <person name="Gaulin E."/>
        </authorList>
    </citation>
    <scope>NUCLEOTIDE SEQUENCE</scope>
    <source>
        <strain evidence="15">ATCC 38472_TT</strain>
    </source>
</reference>
<keyword evidence="5" id="KW-0132">Cell division</keyword>
<comment type="caution">
    <text evidence="15">The sequence shown here is derived from an EMBL/GenBank/DDBJ whole genome shotgun (WGS) entry which is preliminary data.</text>
</comment>
<evidence type="ECO:0000256" key="12">
    <source>
        <dbReference type="SAM" id="Coils"/>
    </source>
</evidence>
<dbReference type="Pfam" id="PF18595">
    <property type="entry name" value="Nuf2_DHR10-like"/>
    <property type="match status" value="1"/>
</dbReference>
<accession>A0A8K1C789</accession>
<feature type="coiled-coil region" evidence="12">
    <location>
        <begin position="255"/>
        <end position="411"/>
    </location>
</feature>
<dbReference type="GO" id="GO:0051315">
    <property type="term" value="P:attachment of mitotic spindle microtubules to kinetochore"/>
    <property type="evidence" value="ECO:0007669"/>
    <property type="project" value="TreeGrafter"/>
</dbReference>
<dbReference type="OrthoDB" id="8194677at2759"/>
<evidence type="ECO:0000259" key="13">
    <source>
        <dbReference type="Pfam" id="PF03800"/>
    </source>
</evidence>
<keyword evidence="11" id="KW-0137">Centromere</keyword>
<keyword evidence="10" id="KW-0131">Cell cycle</keyword>
<dbReference type="GO" id="GO:0051383">
    <property type="term" value="P:kinetochore organization"/>
    <property type="evidence" value="ECO:0007669"/>
    <property type="project" value="TreeGrafter"/>
</dbReference>
<evidence type="ECO:0000256" key="6">
    <source>
        <dbReference type="ARBA" id="ARBA00022776"/>
    </source>
</evidence>
<evidence type="ECO:0000259" key="14">
    <source>
        <dbReference type="Pfam" id="PF18595"/>
    </source>
</evidence>
<evidence type="ECO:0000256" key="8">
    <source>
        <dbReference type="ARBA" id="ARBA00023054"/>
    </source>
</evidence>
<keyword evidence="6" id="KW-0498">Mitosis</keyword>